<reference evidence="1" key="1">
    <citation type="submission" date="2024-08" db="EMBL/GenBank/DDBJ databases">
        <title>Lentilactobacillus sp. nov., isolated from tree bark.</title>
        <authorList>
            <person name="Phuengjayaem S."/>
            <person name="Tanasupawat S."/>
        </authorList>
    </citation>
    <scope>NUCLEOTIDE SEQUENCE</scope>
    <source>
        <strain evidence="1">SPB1-3</strain>
    </source>
</reference>
<dbReference type="EMBL" id="CP168151">
    <property type="protein sequence ID" value="XFD40452.1"/>
    <property type="molecule type" value="Genomic_DNA"/>
</dbReference>
<dbReference type="Proteomes" id="UP001149860">
    <property type="component" value="Chromosome"/>
</dbReference>
<evidence type="ECO:0000313" key="1">
    <source>
        <dbReference type="EMBL" id="XFD40452.1"/>
    </source>
</evidence>
<keyword evidence="2" id="KW-1185">Reference proteome</keyword>
<gene>
    <name evidence="1" type="primary">groL</name>
    <name evidence="1" type="ORF">O0236_003890</name>
</gene>
<organism evidence="1 2">
    <name type="scientific">Lentilactobacillus terminaliae</name>
    <dbReference type="NCBI Taxonomy" id="3003483"/>
    <lineage>
        <taxon>Bacteria</taxon>
        <taxon>Bacillati</taxon>
        <taxon>Bacillota</taxon>
        <taxon>Bacilli</taxon>
        <taxon>Lactobacillales</taxon>
        <taxon>Lactobacillaceae</taxon>
        <taxon>Lentilactobacillus</taxon>
    </lineage>
</organism>
<name>A0ACD5DGG7_9LACO</name>
<accession>A0ACD5DGG7</accession>
<protein>
    <submittedName>
        <fullName evidence="1">Chaperonin GroEL</fullName>
    </submittedName>
</protein>
<proteinExistence type="predicted"/>
<evidence type="ECO:0000313" key="2">
    <source>
        <dbReference type="Proteomes" id="UP001149860"/>
    </source>
</evidence>
<sequence>MAKEIKFSEDARTKMLAGVDKLANTVKTTIGPKGRNVVLEQTAGNPTITNDGVTIAKSIELPDHFENMGAKLVSEVASKTNDIAGDGTTTATVLTQAIVNEGMKNVTAGANPVGIRRGIEKATKAAVEALHNMSHDVETKDDIAQIASISSADAEVGKLIADAMEKVGNDGVITIEESRGVDTSLDVVEGMQFDRGYLSQYMVTDNEKMEADLDNPYVLVTDKKVTNIQDILPLLQSIVEQGRSLLIIADDIGGEALPTLVLNKMRGTFNVVAVKAPGFGDRRKDQLQDIAILTGATVITDDLGLNLKDTTIDQLGQAGKINVTKDSTMIVEGSGAKDQINARIEEIKNQIETTTSDFDRDKLKERLAKLSGGVAVVRVGAATETELKERKYRIEDALNATRAAVEEGFVPGGGTALINVMESINNVEASGDEATGVKIVRRALEEPVRQIAENAGIEGSVIVEKLKNEKQGIGYNAAEDKFEDMIAAGIVDPTKVTRSALQNAASVSALLLTTEAVVADEPSDDAPQAPMPAPGMGM</sequence>